<protein>
    <submittedName>
        <fullName evidence="1">Uncharacterized protein</fullName>
    </submittedName>
</protein>
<name>A0AAE9XEN5_9ENTE</name>
<gene>
    <name evidence="1" type="ORF">PML95_00520</name>
</gene>
<evidence type="ECO:0000313" key="1">
    <source>
        <dbReference type="EMBL" id="WCG22787.1"/>
    </source>
</evidence>
<proteinExistence type="predicted"/>
<dbReference type="AlphaFoldDB" id="A0AAE9XEN5"/>
<reference evidence="1" key="1">
    <citation type="submission" date="2023-01" db="EMBL/GenBank/DDBJ databases">
        <title>Oxazolidinone resistance genes in florfenicol resistant enterococci from beef cattle and veal calves at slaughter.</title>
        <authorList>
            <person name="Biggel M."/>
        </authorList>
    </citation>
    <scope>NUCLEOTIDE SEQUENCE</scope>
    <source>
        <strain evidence="1">K204-1</strain>
    </source>
</reference>
<dbReference type="RefSeq" id="WP_202585131.1">
    <property type="nucleotide sequence ID" value="NZ_BKBT01000007.1"/>
</dbReference>
<dbReference type="EMBL" id="CP116507">
    <property type="protein sequence ID" value="WCG22787.1"/>
    <property type="molecule type" value="Genomic_DNA"/>
</dbReference>
<organism evidence="1 2">
    <name type="scientific">Vagococcus lutrae</name>
    <dbReference type="NCBI Taxonomy" id="81947"/>
    <lineage>
        <taxon>Bacteria</taxon>
        <taxon>Bacillati</taxon>
        <taxon>Bacillota</taxon>
        <taxon>Bacilli</taxon>
        <taxon>Lactobacillales</taxon>
        <taxon>Enterococcaceae</taxon>
        <taxon>Vagococcus</taxon>
    </lineage>
</organism>
<sequence>MAITQNPYPIQRSITEGQELCFNWQKCDTSLKEKLVFILTRYFPILTIDASDTSSKACVLTDKTSFSRELPSLQTSDYLIIYVHSRKLYLDLLYFIQALEIENMEILMMS</sequence>
<dbReference type="Proteomes" id="UP001179600">
    <property type="component" value="Chromosome"/>
</dbReference>
<accession>A0AAE9XEN5</accession>
<evidence type="ECO:0000313" key="2">
    <source>
        <dbReference type="Proteomes" id="UP001179600"/>
    </source>
</evidence>